<sequence length="258" mass="30550">MIQKSLGSILMQILPRFGGQRGIVFNDHTRCLSVACAPKKAWVPDRVRTKFIPDSRKQAVQFVTLHRVTECAKRSRQCTLRYSWSKQRRREGEGGGWLSRKILDEWKPTAAVINGEKLLEIIDTRKDVESIFWNFSTRLLTRRKVHRRTCTTRCAKRPRQRIIAHFKRSTRRKSCQRQKCWSSQLSHGQELKKKTNERRGQVLRVYSSTRRINFIFVTRVTRHVLPSKLERYSSFLFGYLSISGTTRMYFIIIVQKFR</sequence>
<keyword evidence="3" id="KW-1185">Reference proteome</keyword>
<accession>A0A8B8H721</accession>
<evidence type="ECO:0000256" key="1">
    <source>
        <dbReference type="SAM" id="Phobius"/>
    </source>
</evidence>
<dbReference type="Proteomes" id="UP000005203">
    <property type="component" value="Linkage group LG9"/>
</dbReference>
<protein>
    <submittedName>
        <fullName evidence="4">Uncharacterized protein LOC107965000</fullName>
    </submittedName>
</protein>
<name>A0A7M7MNU7_APIME</name>
<proteinExistence type="predicted"/>
<reference evidence="4" key="2">
    <citation type="submission" date="2025-04" db="UniProtKB">
        <authorList>
            <consortium name="RefSeq"/>
        </authorList>
    </citation>
    <scope>IDENTIFICATION</scope>
    <source>
        <strain evidence="4">DH4</strain>
        <tissue evidence="4">Whole body</tissue>
    </source>
</reference>
<evidence type="ECO:0000313" key="3">
    <source>
        <dbReference type="Proteomes" id="UP000005203"/>
    </source>
</evidence>
<keyword evidence="1" id="KW-0472">Membrane</keyword>
<dbReference type="EnsemblMetazoa" id="XM_026442969">
    <property type="protein sequence ID" value="XP_026298754"/>
    <property type="gene ID" value="LOC107965000"/>
</dbReference>
<evidence type="ECO:0000313" key="2">
    <source>
        <dbReference type="EnsemblMetazoa" id="XP_026298754"/>
    </source>
</evidence>
<reference evidence="2" key="1">
    <citation type="submission" date="2021-01" db="UniProtKB">
        <authorList>
            <consortium name="EnsemblMetazoa"/>
        </authorList>
    </citation>
    <scope>IDENTIFICATION</scope>
    <source>
        <strain evidence="2">DH4</strain>
    </source>
</reference>
<keyword evidence="1" id="KW-0812">Transmembrane</keyword>
<dbReference type="GeneID" id="107965000"/>
<feature type="transmembrane region" description="Helical" evidence="1">
    <location>
        <begin position="232"/>
        <end position="254"/>
    </location>
</feature>
<keyword evidence="1" id="KW-1133">Transmembrane helix</keyword>
<dbReference type="KEGG" id="ame:107965000"/>
<dbReference type="RefSeq" id="XP_026298754.1">
    <property type="nucleotide sequence ID" value="XM_026442969.1"/>
</dbReference>
<evidence type="ECO:0000313" key="4">
    <source>
        <dbReference type="RefSeq" id="XP_026298754.1"/>
    </source>
</evidence>
<organism evidence="2">
    <name type="scientific">Apis mellifera</name>
    <name type="common">Honeybee</name>
    <dbReference type="NCBI Taxonomy" id="7460"/>
    <lineage>
        <taxon>Eukaryota</taxon>
        <taxon>Metazoa</taxon>
        <taxon>Ecdysozoa</taxon>
        <taxon>Arthropoda</taxon>
        <taxon>Hexapoda</taxon>
        <taxon>Insecta</taxon>
        <taxon>Pterygota</taxon>
        <taxon>Neoptera</taxon>
        <taxon>Endopterygota</taxon>
        <taxon>Hymenoptera</taxon>
        <taxon>Apocrita</taxon>
        <taxon>Aculeata</taxon>
        <taxon>Apoidea</taxon>
        <taxon>Anthophila</taxon>
        <taxon>Apidae</taxon>
        <taxon>Apis</taxon>
    </lineage>
</organism>
<dbReference type="AlphaFoldDB" id="A0A7M7MNU7"/>
<gene>
    <name evidence="4" type="primary">LOC107965000</name>
</gene>
<accession>A0A7M7MNU7</accession>